<reference evidence="1 2" key="1">
    <citation type="submission" date="2017-10" db="EMBL/GenBank/DDBJ databases">
        <title>Comparative genomics in systemic dimorphic fungi from Ajellomycetaceae.</title>
        <authorList>
            <person name="Munoz J.F."/>
            <person name="Mcewen J.G."/>
            <person name="Clay O.K."/>
            <person name="Cuomo C.A."/>
        </authorList>
    </citation>
    <scope>NUCLEOTIDE SEQUENCE [LARGE SCALE GENOMIC DNA]</scope>
    <source>
        <strain evidence="1 2">UAMH7299</strain>
    </source>
</reference>
<sequence>MLHMVSDWNQQEDFFRFTCGRFVNDEASQLARCYIRFNMNKLADIAARATGATHEVATIDFMRTVLQTPVPQIYAWSSRVDENNPVGAEYTIMEKLSGVPLGVVCVFLKPQDQVKVCMQVANVSKEMIVCGKILSIRESLLF</sequence>
<dbReference type="InterPro" id="IPR051035">
    <property type="entry name" value="Mito_inheritance_9"/>
</dbReference>
<dbReference type="GO" id="GO:0005739">
    <property type="term" value="C:mitochondrion"/>
    <property type="evidence" value="ECO:0007669"/>
    <property type="project" value="TreeGrafter"/>
</dbReference>
<evidence type="ECO:0000313" key="1">
    <source>
        <dbReference type="EMBL" id="PGH26473.1"/>
    </source>
</evidence>
<dbReference type="PANTHER" id="PTHR36091:SF2">
    <property type="entry name" value="AMINOGLYCOSIDE PHOSPHOTRANSFERASE DOMAIN-CONTAINING PROTEIN"/>
    <property type="match status" value="1"/>
</dbReference>
<evidence type="ECO:0000313" key="2">
    <source>
        <dbReference type="Proteomes" id="UP000224634"/>
    </source>
</evidence>
<accession>A0A2B7YZT0</accession>
<comment type="caution">
    <text evidence="1">The sequence shown here is derived from an EMBL/GenBank/DDBJ whole genome shotgun (WGS) entry which is preliminary data.</text>
</comment>
<dbReference type="PANTHER" id="PTHR36091">
    <property type="entry name" value="ALTERED INHERITANCE OF MITOCHONDRIA PROTEIN 9, MITOCHONDRIAL"/>
    <property type="match status" value="1"/>
</dbReference>
<dbReference type="AlphaFoldDB" id="A0A2B7YZT0"/>
<dbReference type="OrthoDB" id="4206040at2759"/>
<organism evidence="1 2">
    <name type="scientific">Polytolypa hystricis (strain UAMH7299)</name>
    <dbReference type="NCBI Taxonomy" id="1447883"/>
    <lineage>
        <taxon>Eukaryota</taxon>
        <taxon>Fungi</taxon>
        <taxon>Dikarya</taxon>
        <taxon>Ascomycota</taxon>
        <taxon>Pezizomycotina</taxon>
        <taxon>Eurotiomycetes</taxon>
        <taxon>Eurotiomycetidae</taxon>
        <taxon>Onygenales</taxon>
        <taxon>Onygenales incertae sedis</taxon>
        <taxon>Polytolypa</taxon>
    </lineage>
</organism>
<dbReference type="STRING" id="1447883.A0A2B7YZT0"/>
<protein>
    <submittedName>
        <fullName evidence="1">Uncharacterized protein</fullName>
    </submittedName>
</protein>
<name>A0A2B7YZT0_POLH7</name>
<dbReference type="EMBL" id="PDNA01000016">
    <property type="protein sequence ID" value="PGH26473.1"/>
    <property type="molecule type" value="Genomic_DNA"/>
</dbReference>
<dbReference type="Proteomes" id="UP000224634">
    <property type="component" value="Unassembled WGS sequence"/>
</dbReference>
<keyword evidence="2" id="KW-1185">Reference proteome</keyword>
<proteinExistence type="predicted"/>
<gene>
    <name evidence="1" type="ORF">AJ80_01786</name>
</gene>